<feature type="region of interest" description="Disordered" evidence="1">
    <location>
        <begin position="49"/>
        <end position="69"/>
    </location>
</feature>
<sequence>MRNLLLCLLLLSLPAAAQVYTYLDAEGNRVFTDKPQQGNAERIQLAPTNGMHSNTHEAPPAATPPSAPPLSYQMLRILVPQPDATIRDNTGNLIVTATSEPALHPGHGYRLLVDGQATGESGRSPVFALENIDRGTHQLAVEIVDAQGRTLERTPNQPLHMRRMPLTQKRLASPCKKDDYGVRLECPLRDKPAEKTDIPFVPFF</sequence>
<dbReference type="InterPro" id="IPR025392">
    <property type="entry name" value="DUF4124"/>
</dbReference>
<dbReference type="Proteomes" id="UP001212042">
    <property type="component" value="Unassembled WGS sequence"/>
</dbReference>
<dbReference type="EMBL" id="JAQJZJ010000001">
    <property type="protein sequence ID" value="MDA7084798.1"/>
    <property type="molecule type" value="Genomic_DNA"/>
</dbReference>
<reference evidence="4 5" key="1">
    <citation type="submission" date="2023-01" db="EMBL/GenBank/DDBJ databases">
        <title>Pseudomonas SA3-5T sp. nov., isolated from tidal flat sediment.</title>
        <authorList>
            <person name="Kim H.S."/>
            <person name="Kim J.-S."/>
            <person name="Suh M.K."/>
            <person name="Eom M.K."/>
            <person name="Lee J.-S."/>
        </authorList>
    </citation>
    <scope>NUCLEOTIDE SEQUENCE [LARGE SCALE GENOMIC DNA]</scope>
    <source>
        <strain evidence="4 5">SA3-5</strain>
    </source>
</reference>
<proteinExistence type="predicted"/>
<name>A0ABT4XB12_9PSED</name>
<feature type="chain" id="PRO_5045249926" evidence="2">
    <location>
        <begin position="18"/>
        <end position="204"/>
    </location>
</feature>
<dbReference type="RefSeq" id="WP_271345747.1">
    <property type="nucleotide sequence ID" value="NZ_JAQJZJ010000001.1"/>
</dbReference>
<accession>A0ABT4XB12</accession>
<comment type="caution">
    <text evidence="4">The sequence shown here is derived from an EMBL/GenBank/DDBJ whole genome shotgun (WGS) entry which is preliminary data.</text>
</comment>
<evidence type="ECO:0000259" key="3">
    <source>
        <dbReference type="Pfam" id="PF13511"/>
    </source>
</evidence>
<gene>
    <name evidence="4" type="ORF">PH586_00160</name>
</gene>
<protein>
    <submittedName>
        <fullName evidence="4">DUF4124 domain-containing protein</fullName>
    </submittedName>
</protein>
<organism evidence="4 5">
    <name type="scientific">Pseudomonas aestuarii</name>
    <dbReference type="NCBI Taxonomy" id="3018340"/>
    <lineage>
        <taxon>Bacteria</taxon>
        <taxon>Pseudomonadati</taxon>
        <taxon>Pseudomonadota</taxon>
        <taxon>Gammaproteobacteria</taxon>
        <taxon>Pseudomonadales</taxon>
        <taxon>Pseudomonadaceae</taxon>
        <taxon>Pseudomonas</taxon>
    </lineage>
</organism>
<keyword evidence="5" id="KW-1185">Reference proteome</keyword>
<evidence type="ECO:0000256" key="1">
    <source>
        <dbReference type="SAM" id="MobiDB-lite"/>
    </source>
</evidence>
<evidence type="ECO:0000313" key="5">
    <source>
        <dbReference type="Proteomes" id="UP001212042"/>
    </source>
</evidence>
<feature type="signal peptide" evidence="2">
    <location>
        <begin position="1"/>
        <end position="17"/>
    </location>
</feature>
<feature type="domain" description="DUF4124" evidence="3">
    <location>
        <begin position="6"/>
        <end position="64"/>
    </location>
</feature>
<keyword evidence="2" id="KW-0732">Signal</keyword>
<dbReference type="Pfam" id="PF13511">
    <property type="entry name" value="DUF4124"/>
    <property type="match status" value="1"/>
</dbReference>
<evidence type="ECO:0000256" key="2">
    <source>
        <dbReference type="SAM" id="SignalP"/>
    </source>
</evidence>
<evidence type="ECO:0000313" key="4">
    <source>
        <dbReference type="EMBL" id="MDA7084798.1"/>
    </source>
</evidence>